<dbReference type="InterPro" id="IPR021834">
    <property type="entry name" value="DUF3426"/>
</dbReference>
<name>N6YTN9_THAL4</name>
<gene>
    <name evidence="3" type="ORF">C666_14770</name>
</gene>
<protein>
    <submittedName>
        <fullName evidence="3">MJ0042 family finger-like protein</fullName>
    </submittedName>
</protein>
<comment type="caution">
    <text evidence="3">The sequence shown here is derived from an EMBL/GenBank/DDBJ whole genome shotgun (WGS) entry which is preliminary data.</text>
</comment>
<organism evidence="3 4">
    <name type="scientific">Thauera linaloolentis (strain DSM 12138 / JCM 21573 / CCUG 41526 / CIP 105981 / IAM 15112 / NBRC 102519 / 47Lol)</name>
    <dbReference type="NCBI Taxonomy" id="1123367"/>
    <lineage>
        <taxon>Bacteria</taxon>
        <taxon>Pseudomonadati</taxon>
        <taxon>Pseudomonadota</taxon>
        <taxon>Betaproteobacteria</taxon>
        <taxon>Rhodocyclales</taxon>
        <taxon>Zoogloeaceae</taxon>
        <taxon>Thauera</taxon>
    </lineage>
</organism>
<feature type="domain" description="Zinc finger/thioredoxin putative" evidence="2">
    <location>
        <begin position="2"/>
        <end position="37"/>
    </location>
</feature>
<evidence type="ECO:0000313" key="3">
    <source>
        <dbReference type="EMBL" id="ENO85757.1"/>
    </source>
</evidence>
<dbReference type="Pfam" id="PF11906">
    <property type="entry name" value="DUF3426"/>
    <property type="match status" value="1"/>
</dbReference>
<feature type="compositionally biased region" description="Low complexity" evidence="1">
    <location>
        <begin position="174"/>
        <end position="185"/>
    </location>
</feature>
<feature type="region of interest" description="Disordered" evidence="1">
    <location>
        <begin position="104"/>
        <end position="220"/>
    </location>
</feature>
<proteinExistence type="predicted"/>
<dbReference type="Pfam" id="PF13717">
    <property type="entry name" value="Zn_ribbon_4"/>
    <property type="match status" value="1"/>
</dbReference>
<feature type="compositionally biased region" description="Low complexity" evidence="1">
    <location>
        <begin position="104"/>
        <end position="116"/>
    </location>
</feature>
<dbReference type="InterPro" id="IPR011723">
    <property type="entry name" value="Znf/thioredoxin_put"/>
</dbReference>
<dbReference type="AlphaFoldDB" id="N6YTN9"/>
<evidence type="ECO:0000256" key="1">
    <source>
        <dbReference type="SAM" id="MobiDB-lite"/>
    </source>
</evidence>
<evidence type="ECO:0000313" key="4">
    <source>
        <dbReference type="Proteomes" id="UP000013232"/>
    </source>
</evidence>
<feature type="compositionally biased region" description="Polar residues" evidence="1">
    <location>
        <begin position="192"/>
        <end position="209"/>
    </location>
</feature>
<dbReference type="Proteomes" id="UP000013232">
    <property type="component" value="Unassembled WGS sequence"/>
</dbReference>
<sequence length="401" mass="42818">MMLTRCPACQTTFRLGPEQLHARRGEVRCGHCFHPFNALEHEIVQRSRTPPARPAFAEPPRHLPQDAEPISPAAPPGFIVLEEKPPTSPHLDFEIPEDFSAPTREAAPAEPVPTAEGMSPPTLPEVVRSGRRPATDAPHGDAGSLPPHVKNLAPDGAGTARQFEAGSGPEETSAALDIAAPHPAAGIGSDEAASTDTPAETETGRTAGTQADAAPAKPTDMKAAHIDIEQLDAKYGRPRQPASPLQRALAGLAIGLLGTLLAAQCVYLYRMEIARELPGLRPLLSAACGALGCEIPFPRDAQLIGLDASDLQSEPGKPGQYILYATVNNRAEYAQAWPHMELTLTDARDTPVARRVLAPHEWVPRNQHGATFASRSAINARIPFAAPDLAPTGYRVYIFYP</sequence>
<dbReference type="NCBIfam" id="TIGR02098">
    <property type="entry name" value="MJ0042_CXXC"/>
    <property type="match status" value="1"/>
</dbReference>
<dbReference type="OrthoDB" id="5294582at2"/>
<keyword evidence="4" id="KW-1185">Reference proteome</keyword>
<evidence type="ECO:0000259" key="2">
    <source>
        <dbReference type="Pfam" id="PF13717"/>
    </source>
</evidence>
<dbReference type="STRING" id="1123367.GCA_000621305_03492"/>
<accession>N6YTN9</accession>
<dbReference type="RefSeq" id="WP_004341956.1">
    <property type="nucleotide sequence ID" value="NZ_AMXE01000068.1"/>
</dbReference>
<dbReference type="eggNOG" id="COG1273">
    <property type="taxonomic scope" value="Bacteria"/>
</dbReference>
<dbReference type="EMBL" id="AMXE01000068">
    <property type="protein sequence ID" value="ENO85757.1"/>
    <property type="molecule type" value="Genomic_DNA"/>
</dbReference>
<reference evidence="3 4" key="1">
    <citation type="submission" date="2012-09" db="EMBL/GenBank/DDBJ databases">
        <title>Draft Genome Sequences of 6 Strains from Genus Thauera.</title>
        <authorList>
            <person name="Liu B."/>
            <person name="Shapleigh J.P."/>
            <person name="Frostegard A.H."/>
        </authorList>
    </citation>
    <scope>NUCLEOTIDE SEQUENCE [LARGE SCALE GENOMIC DNA]</scope>
    <source>
        <strain evidence="4">47Lol / DSM 12138</strain>
    </source>
</reference>